<keyword evidence="1" id="KW-1133">Transmembrane helix</keyword>
<sequence length="252" mass="29172">MDLLFGAIWNQPDKSMEKRLAIKFIFLFFFGTLFAQEVSFQKKIRLPLWAELDAYPGLRPVGESAEKETVSIDYDEPVFAHAIREMKKITPFLLGGMVYGWEFDYTPSDKARGVEEFFEFKEIRSFKDETKFIKYEDPWFDESKIHCWVSFERSDAMVAAYNHWADIRNPRILGVGGGSVAKGFEGIQEAAENALKDAVRAYFRKIMRNKPKRITGAVLVNKVPAILIKSGKYQIQLDFFLQIGKIIEYSQF</sequence>
<accession>A0A650EQB3</accession>
<dbReference type="EMBL" id="MN577574">
    <property type="protein sequence ID" value="QGT51478.1"/>
    <property type="molecule type" value="Genomic_DNA"/>
</dbReference>
<keyword evidence="1" id="KW-0812">Transmembrane</keyword>
<evidence type="ECO:0000256" key="1">
    <source>
        <dbReference type="SAM" id="Phobius"/>
    </source>
</evidence>
<organism evidence="2">
    <name type="scientific">uncultured Spirochaetaceae bacterium</name>
    <dbReference type="NCBI Taxonomy" id="201186"/>
    <lineage>
        <taxon>Bacteria</taxon>
        <taxon>Pseudomonadati</taxon>
        <taxon>Spirochaetota</taxon>
        <taxon>Spirochaetia</taxon>
        <taxon>Spirochaetales</taxon>
        <taxon>Spirochaetaceae</taxon>
        <taxon>environmental samples</taxon>
    </lineage>
</organism>
<gene>
    <name evidence="2" type="ORF">Unknown280_1700</name>
</gene>
<protein>
    <submittedName>
        <fullName evidence="2">Uncharacterized protein</fullName>
    </submittedName>
</protein>
<dbReference type="AlphaFoldDB" id="A0A650EQB3"/>
<reference evidence="2" key="1">
    <citation type="journal article" date="2020" name="J. ISSAAS">
        <title>Lactobacilli and other gastrointestinal microbiota of Peromyscus leucopus, reservoir host for agents of Lyme disease and other zoonoses in North America.</title>
        <authorList>
            <person name="Milovic A."/>
            <person name="Bassam K."/>
            <person name="Shao H."/>
            <person name="Chatzistamou I."/>
            <person name="Tufts D.M."/>
            <person name="Diuk-Wasser M."/>
            <person name="Barbour A.G."/>
        </authorList>
    </citation>
    <scope>NUCLEOTIDE SEQUENCE</scope>
    <source>
        <strain evidence="2">LL50</strain>
    </source>
</reference>
<evidence type="ECO:0000313" key="2">
    <source>
        <dbReference type="EMBL" id="QGT51478.1"/>
    </source>
</evidence>
<name>A0A650EQB3_9SPIO</name>
<feature type="transmembrane region" description="Helical" evidence="1">
    <location>
        <begin position="20"/>
        <end position="40"/>
    </location>
</feature>
<keyword evidence="1" id="KW-0472">Membrane</keyword>
<proteinExistence type="predicted"/>